<proteinExistence type="predicted"/>
<reference evidence="2" key="1">
    <citation type="submission" date="2020-11" db="EMBL/GenBank/DDBJ databases">
        <authorList>
            <person name="Whitehead M."/>
        </authorList>
    </citation>
    <scope>NUCLEOTIDE SEQUENCE</scope>
    <source>
        <strain evidence="2">EGII</strain>
    </source>
</reference>
<dbReference type="AlphaFoldDB" id="A0A811V0Z7"/>
<accession>A0A811V0Z7</accession>
<evidence type="ECO:0000256" key="1">
    <source>
        <dbReference type="SAM" id="MobiDB-lite"/>
    </source>
</evidence>
<comment type="caution">
    <text evidence="2">The sequence shown here is derived from an EMBL/GenBank/DDBJ whole genome shotgun (WGS) entry which is preliminary data.</text>
</comment>
<evidence type="ECO:0000313" key="3">
    <source>
        <dbReference type="Proteomes" id="UP000606786"/>
    </source>
</evidence>
<gene>
    <name evidence="2" type="ORF">CCAP1982_LOCUS13572</name>
</gene>
<dbReference type="Proteomes" id="UP000606786">
    <property type="component" value="Unassembled WGS sequence"/>
</dbReference>
<dbReference type="OrthoDB" id="9451547at2759"/>
<keyword evidence="3" id="KW-1185">Reference proteome</keyword>
<protein>
    <submittedName>
        <fullName evidence="2">(Mediterranean fruit fly) hypothetical protein</fullName>
    </submittedName>
</protein>
<evidence type="ECO:0000313" key="2">
    <source>
        <dbReference type="EMBL" id="CAD7005212.1"/>
    </source>
</evidence>
<feature type="region of interest" description="Disordered" evidence="1">
    <location>
        <begin position="1"/>
        <end position="32"/>
    </location>
</feature>
<dbReference type="EMBL" id="CAJHJT010000034">
    <property type="protein sequence ID" value="CAD7005212.1"/>
    <property type="molecule type" value="Genomic_DNA"/>
</dbReference>
<sequence length="70" mass="7981">MYEEAGLHRFGTSLPELDEDTVPSKKPIRPEDQIVTDENGKRRFHVLSRAASALAIGYRWFAGRLDTNHI</sequence>
<organism evidence="2 3">
    <name type="scientific">Ceratitis capitata</name>
    <name type="common">Mediterranean fruit fly</name>
    <name type="synonym">Tephritis capitata</name>
    <dbReference type="NCBI Taxonomy" id="7213"/>
    <lineage>
        <taxon>Eukaryota</taxon>
        <taxon>Metazoa</taxon>
        <taxon>Ecdysozoa</taxon>
        <taxon>Arthropoda</taxon>
        <taxon>Hexapoda</taxon>
        <taxon>Insecta</taxon>
        <taxon>Pterygota</taxon>
        <taxon>Neoptera</taxon>
        <taxon>Endopterygota</taxon>
        <taxon>Diptera</taxon>
        <taxon>Brachycera</taxon>
        <taxon>Muscomorpha</taxon>
        <taxon>Tephritoidea</taxon>
        <taxon>Tephritidae</taxon>
        <taxon>Ceratitis</taxon>
        <taxon>Ceratitis</taxon>
    </lineage>
</organism>
<name>A0A811V0Z7_CERCA</name>